<evidence type="ECO:0000256" key="2">
    <source>
        <dbReference type="ARBA" id="ARBA00022730"/>
    </source>
</evidence>
<protein>
    <recommendedName>
        <fullName evidence="6 7">Small ribosomal subunit protein uS4</fullName>
    </recommendedName>
</protein>
<dbReference type="InterPro" id="IPR002942">
    <property type="entry name" value="S4_RNA-bd"/>
</dbReference>
<evidence type="ECO:0000256" key="1">
    <source>
        <dbReference type="ARBA" id="ARBA00007465"/>
    </source>
</evidence>
<dbReference type="GO" id="GO:0015935">
    <property type="term" value="C:small ribosomal subunit"/>
    <property type="evidence" value="ECO:0007669"/>
    <property type="project" value="InterPro"/>
</dbReference>
<dbReference type="InterPro" id="IPR036986">
    <property type="entry name" value="S4_RNA-bd_sf"/>
</dbReference>
<comment type="caution">
    <text evidence="11">The sequence shown here is derived from an EMBL/GenBank/DDBJ whole genome shotgun (WGS) entry which is preliminary data.</text>
</comment>
<dbReference type="InterPro" id="IPR018079">
    <property type="entry name" value="Ribosomal_uS4_CS"/>
</dbReference>
<evidence type="ECO:0000256" key="4">
    <source>
        <dbReference type="ARBA" id="ARBA00022980"/>
    </source>
</evidence>
<dbReference type="GO" id="GO:0003735">
    <property type="term" value="F:structural constituent of ribosome"/>
    <property type="evidence" value="ECO:0007669"/>
    <property type="project" value="InterPro"/>
</dbReference>
<sequence length="212" mass="24805">MGRYTGPRCRLCRREGLKLFLKGERCYTQKCPFEIQDEKKRSQRTTFIGEPPKKFRSRVTQYGIQLREKQKVKRIYGVLETQFKNLFKKAVKMKGVTGENLLTLLERRLDNVVYRIGLATSRAQARQLVSHAHFKVNGRIVKTPSLLVKKGDIIEMRKSLKISQDALSRGIEIPGWIKFDKENLRAEIVELPKREDINYPIDEHLIVELYSK</sequence>
<comment type="subunit">
    <text evidence="7">Part of the 30S ribosomal subunit. Contacts protein S5. The interaction surface between S4 and S5 is involved in control of translational fidelity.</text>
</comment>
<evidence type="ECO:0000256" key="8">
    <source>
        <dbReference type="RuleBase" id="RU003699"/>
    </source>
</evidence>
<dbReference type="SMART" id="SM00363">
    <property type="entry name" value="S4"/>
    <property type="match status" value="1"/>
</dbReference>
<dbReference type="Pfam" id="PF01479">
    <property type="entry name" value="S4"/>
    <property type="match status" value="1"/>
</dbReference>
<feature type="domain" description="RNA-binding S4" evidence="9">
    <location>
        <begin position="107"/>
        <end position="168"/>
    </location>
</feature>
<dbReference type="Pfam" id="PF00163">
    <property type="entry name" value="Ribosomal_S4"/>
    <property type="match status" value="1"/>
</dbReference>
<dbReference type="PROSITE" id="PS00632">
    <property type="entry name" value="RIBOSOMAL_S4"/>
    <property type="match status" value="1"/>
</dbReference>
<dbReference type="SUPFAM" id="SSF55174">
    <property type="entry name" value="Alpha-L RNA-binding motif"/>
    <property type="match status" value="1"/>
</dbReference>
<dbReference type="EMBL" id="DTHG01000095">
    <property type="protein sequence ID" value="HGW92404.1"/>
    <property type="molecule type" value="Genomic_DNA"/>
</dbReference>
<dbReference type="GO" id="GO:0006412">
    <property type="term" value="P:translation"/>
    <property type="evidence" value="ECO:0007669"/>
    <property type="project" value="UniProtKB-UniRule"/>
</dbReference>
<dbReference type="Gene3D" id="1.10.1050.10">
    <property type="entry name" value="Ribosomal Protein S4 Delta 41, Chain A, domain 1"/>
    <property type="match status" value="1"/>
</dbReference>
<dbReference type="SMART" id="SM01390">
    <property type="entry name" value="Ribosomal_S4"/>
    <property type="match status" value="1"/>
</dbReference>
<evidence type="ECO:0000256" key="3">
    <source>
        <dbReference type="ARBA" id="ARBA00022884"/>
    </source>
</evidence>
<dbReference type="CDD" id="cd00165">
    <property type="entry name" value="S4"/>
    <property type="match status" value="1"/>
</dbReference>
<dbReference type="GO" id="GO:0042274">
    <property type="term" value="P:ribosomal small subunit biogenesis"/>
    <property type="evidence" value="ECO:0007669"/>
    <property type="project" value="TreeGrafter"/>
</dbReference>
<comment type="function">
    <text evidence="7">With S5 and S12 plays an important role in translational accuracy.</text>
</comment>
<evidence type="ECO:0000313" key="11">
    <source>
        <dbReference type="EMBL" id="HGW92404.1"/>
    </source>
</evidence>
<feature type="domain" description="Small ribosomal subunit protein uS4 N-terminal" evidence="10">
    <location>
        <begin position="3"/>
        <end position="106"/>
    </location>
</feature>
<dbReference type="NCBIfam" id="NF003717">
    <property type="entry name" value="PRK05327.1"/>
    <property type="match status" value="1"/>
</dbReference>
<keyword evidence="2 7" id="KW-0699">rRNA-binding</keyword>
<dbReference type="PROSITE" id="PS50889">
    <property type="entry name" value="S4"/>
    <property type="match status" value="1"/>
</dbReference>
<dbReference type="FunFam" id="3.10.290.10:FF:000001">
    <property type="entry name" value="30S ribosomal protein S4"/>
    <property type="match status" value="1"/>
</dbReference>
<dbReference type="NCBIfam" id="TIGR01017">
    <property type="entry name" value="rpsD_bact"/>
    <property type="match status" value="1"/>
</dbReference>
<evidence type="ECO:0000259" key="10">
    <source>
        <dbReference type="SMART" id="SM01390"/>
    </source>
</evidence>
<accession>A0A7C4YAQ5</accession>
<name>A0A7C4YAQ5_UNCW3</name>
<comment type="function">
    <text evidence="7">One of the primary rRNA binding proteins, it binds directly to 16S rRNA where it nucleates assembly of the body of the 30S subunit.</text>
</comment>
<keyword evidence="3 7" id="KW-0694">RNA-binding</keyword>
<evidence type="ECO:0000256" key="7">
    <source>
        <dbReference type="HAMAP-Rule" id="MF_01306"/>
    </source>
</evidence>
<dbReference type="PANTHER" id="PTHR11831">
    <property type="entry name" value="30S 40S RIBOSOMAL PROTEIN"/>
    <property type="match status" value="1"/>
</dbReference>
<comment type="similarity">
    <text evidence="1 7 8">Belongs to the universal ribosomal protein uS4 family.</text>
</comment>
<dbReference type="PANTHER" id="PTHR11831:SF4">
    <property type="entry name" value="SMALL RIBOSOMAL SUBUNIT PROTEIN US4M"/>
    <property type="match status" value="1"/>
</dbReference>
<evidence type="ECO:0000256" key="6">
    <source>
        <dbReference type="ARBA" id="ARBA00035254"/>
    </source>
</evidence>
<dbReference type="GO" id="GO:0019843">
    <property type="term" value="F:rRNA binding"/>
    <property type="evidence" value="ECO:0007669"/>
    <property type="project" value="UniProtKB-UniRule"/>
</dbReference>
<proteinExistence type="inferred from homology"/>
<evidence type="ECO:0000256" key="5">
    <source>
        <dbReference type="ARBA" id="ARBA00023274"/>
    </source>
</evidence>
<evidence type="ECO:0000259" key="9">
    <source>
        <dbReference type="SMART" id="SM00363"/>
    </source>
</evidence>
<keyword evidence="4 7" id="KW-0689">Ribosomal protein</keyword>
<gene>
    <name evidence="7" type="primary">rpsD</name>
    <name evidence="11" type="ORF">ENV67_07695</name>
</gene>
<dbReference type="Gene3D" id="3.10.290.10">
    <property type="entry name" value="RNA-binding S4 domain"/>
    <property type="match status" value="1"/>
</dbReference>
<keyword evidence="5 7" id="KW-0687">Ribonucleoprotein</keyword>
<dbReference type="InterPro" id="IPR022801">
    <property type="entry name" value="Ribosomal_uS4"/>
</dbReference>
<reference evidence="11" key="1">
    <citation type="journal article" date="2020" name="mSystems">
        <title>Genome- and Community-Level Interaction Insights into Carbon Utilization and Element Cycling Functions of Hydrothermarchaeota in Hydrothermal Sediment.</title>
        <authorList>
            <person name="Zhou Z."/>
            <person name="Liu Y."/>
            <person name="Xu W."/>
            <person name="Pan J."/>
            <person name="Luo Z.H."/>
            <person name="Li M."/>
        </authorList>
    </citation>
    <scope>NUCLEOTIDE SEQUENCE [LARGE SCALE GENOMIC DNA]</scope>
    <source>
        <strain evidence="11">SpSt-780</strain>
    </source>
</reference>
<dbReference type="AlphaFoldDB" id="A0A7C4YAQ5"/>
<dbReference type="InterPro" id="IPR001912">
    <property type="entry name" value="Ribosomal_uS4_N"/>
</dbReference>
<dbReference type="HAMAP" id="MF_01306_B">
    <property type="entry name" value="Ribosomal_uS4_B"/>
    <property type="match status" value="1"/>
</dbReference>
<organism evidence="11">
    <name type="scientific">candidate division WOR-3 bacterium</name>
    <dbReference type="NCBI Taxonomy" id="2052148"/>
    <lineage>
        <taxon>Bacteria</taxon>
        <taxon>Bacteria division WOR-3</taxon>
    </lineage>
</organism>
<dbReference type="InterPro" id="IPR005709">
    <property type="entry name" value="Ribosomal_uS4_bac-type"/>
</dbReference>